<evidence type="ECO:0000256" key="1">
    <source>
        <dbReference type="SAM" id="MobiDB-lite"/>
    </source>
</evidence>
<name>A0A923JKB8_9PSED</name>
<proteinExistence type="predicted"/>
<dbReference type="EMBL" id="JABWRB010000019">
    <property type="protein sequence ID" value="MBC3391125.1"/>
    <property type="molecule type" value="Genomic_DNA"/>
</dbReference>
<accession>A0A923JKB8</accession>
<dbReference type="AlphaFoldDB" id="A0A923JKB8"/>
<protein>
    <submittedName>
        <fullName evidence="2">Uncharacterized protein</fullName>
    </submittedName>
</protein>
<sequence>MNKVKTYPDRKQLIEFGRKHCKVDKPALIIERIADAMSQALASSGHRIDGGLLEGMRGSGTRVGLPLFMIRNRCGSGTNRWSRNEFDLSVPAREKPAHTVKPTKEGAASQPSGSKLPRHRV</sequence>
<organism evidence="2">
    <name type="scientific">Pseudomonas zanjanensis</name>
    <dbReference type="NCBI Taxonomy" id="2745496"/>
    <lineage>
        <taxon>Bacteria</taxon>
        <taxon>Pseudomonadati</taxon>
        <taxon>Pseudomonadota</taxon>
        <taxon>Gammaproteobacteria</taxon>
        <taxon>Pseudomonadales</taxon>
        <taxon>Pseudomonadaceae</taxon>
        <taxon>Pseudomonas</taxon>
    </lineage>
</organism>
<reference evidence="2" key="1">
    <citation type="journal article" date="2020" name="Microorganisms">
        <title>Reliable Identification of Environmental Pseudomonas Isolates Using the rpoD Gene.</title>
        <authorList>
            <consortium name="The Broad Institute Genome Sequencing Platform"/>
            <person name="Girard L."/>
            <person name="Lood C."/>
            <person name="Rokni-Zadeh H."/>
            <person name="van Noort V."/>
            <person name="Lavigne R."/>
            <person name="De Mot R."/>
        </authorList>
    </citation>
    <scope>NUCLEOTIDE SEQUENCE</scope>
    <source>
        <strain evidence="2">SWRI12</strain>
    </source>
</reference>
<comment type="caution">
    <text evidence="2">The sequence shown here is derived from an EMBL/GenBank/DDBJ whole genome shotgun (WGS) entry which is preliminary data.</text>
</comment>
<feature type="compositionally biased region" description="Basic and acidic residues" evidence="1">
    <location>
        <begin position="82"/>
        <end position="97"/>
    </location>
</feature>
<evidence type="ECO:0000313" key="2">
    <source>
        <dbReference type="EMBL" id="MBC3391125.1"/>
    </source>
</evidence>
<feature type="region of interest" description="Disordered" evidence="1">
    <location>
        <begin position="81"/>
        <end position="121"/>
    </location>
</feature>
<gene>
    <name evidence="2" type="ORF">HU715_15805</name>
</gene>
<reference evidence="2" key="2">
    <citation type="submission" date="2020-07" db="EMBL/GenBank/DDBJ databases">
        <authorList>
            <person name="Lood C."/>
            <person name="Girard L."/>
        </authorList>
    </citation>
    <scope>NUCLEOTIDE SEQUENCE</scope>
    <source>
        <strain evidence="2">SWRI12</strain>
    </source>
</reference>